<accession>U1N4B4</accession>
<feature type="compositionally biased region" description="Polar residues" evidence="1">
    <location>
        <begin position="1"/>
        <end position="12"/>
    </location>
</feature>
<feature type="region of interest" description="Disordered" evidence="1">
    <location>
        <begin position="1"/>
        <end position="23"/>
    </location>
</feature>
<dbReference type="Proteomes" id="UP000030649">
    <property type="component" value="Unassembled WGS sequence"/>
</dbReference>
<gene>
    <name evidence="2" type="ORF">J07HQW1_01272</name>
</gene>
<dbReference type="AlphaFoldDB" id="U1N4B4"/>
<proteinExistence type="predicted"/>
<name>U1N4B4_9EURY</name>
<protein>
    <submittedName>
        <fullName evidence="2">Uncharacterized protein</fullName>
    </submittedName>
</protein>
<dbReference type="HOGENOM" id="CLU_3422662_0_0_2"/>
<evidence type="ECO:0000256" key="1">
    <source>
        <dbReference type="SAM" id="MobiDB-lite"/>
    </source>
</evidence>
<evidence type="ECO:0000313" key="3">
    <source>
        <dbReference type="Proteomes" id="UP000030649"/>
    </source>
</evidence>
<reference evidence="2 3" key="1">
    <citation type="journal article" date="2013" name="PLoS ONE">
        <title>Assembly-driven community genomics of a hypersaline microbial ecosystem.</title>
        <authorList>
            <person name="Podell S."/>
            <person name="Ugalde J.A."/>
            <person name="Narasingarao P."/>
            <person name="Banfield J.F."/>
            <person name="Heidelberg K.B."/>
            <person name="Allen E.E."/>
        </authorList>
    </citation>
    <scope>NUCLEOTIDE SEQUENCE [LARGE SCALE GENOMIC DNA]</scope>
    <source>
        <strain evidence="3">J07HQW1</strain>
    </source>
</reference>
<evidence type="ECO:0000313" key="2">
    <source>
        <dbReference type="EMBL" id="ERG91238.1"/>
    </source>
</evidence>
<dbReference type="EMBL" id="KE356560">
    <property type="protein sequence ID" value="ERG91238.1"/>
    <property type="molecule type" value="Genomic_DNA"/>
</dbReference>
<sequence length="23" mass="2578">MRFASANVSPYLQKSEAYGETDL</sequence>
<organism evidence="2 3">
    <name type="scientific">Haloquadratum walsbyi J07HQW1</name>
    <dbReference type="NCBI Taxonomy" id="1238424"/>
    <lineage>
        <taxon>Archaea</taxon>
        <taxon>Methanobacteriati</taxon>
        <taxon>Methanobacteriota</taxon>
        <taxon>Stenosarchaea group</taxon>
        <taxon>Halobacteria</taxon>
        <taxon>Halobacteriales</taxon>
        <taxon>Haloferacaceae</taxon>
        <taxon>Haloquadratum</taxon>
    </lineage>
</organism>